<organism evidence="2 3">
    <name type="scientific">Zancudomyces culisetae</name>
    <name type="common">Gut fungus</name>
    <name type="synonym">Smittium culisetae</name>
    <dbReference type="NCBI Taxonomy" id="1213189"/>
    <lineage>
        <taxon>Eukaryota</taxon>
        <taxon>Fungi</taxon>
        <taxon>Fungi incertae sedis</taxon>
        <taxon>Zoopagomycota</taxon>
        <taxon>Kickxellomycotina</taxon>
        <taxon>Harpellomycetes</taxon>
        <taxon>Harpellales</taxon>
        <taxon>Legeriomycetaceae</taxon>
        <taxon>Zancudomyces</taxon>
    </lineage>
</organism>
<feature type="region of interest" description="Disordered" evidence="1">
    <location>
        <begin position="200"/>
        <end position="249"/>
    </location>
</feature>
<feature type="compositionally biased region" description="Basic and acidic residues" evidence="1">
    <location>
        <begin position="425"/>
        <end position="442"/>
    </location>
</feature>
<evidence type="ECO:0000256" key="1">
    <source>
        <dbReference type="SAM" id="MobiDB-lite"/>
    </source>
</evidence>
<feature type="region of interest" description="Disordered" evidence="1">
    <location>
        <begin position="134"/>
        <end position="156"/>
    </location>
</feature>
<comment type="caution">
    <text evidence="2">The sequence shown here is derived from an EMBL/GenBank/DDBJ whole genome shotgun (WGS) entry which is preliminary data.</text>
</comment>
<name>A0A1R1PS45_ZANCU</name>
<evidence type="ECO:0000313" key="2">
    <source>
        <dbReference type="EMBL" id="OMH83712.1"/>
    </source>
</evidence>
<accession>A0A1R1PS45</accession>
<gene>
    <name evidence="2" type="ORF">AX774_g2788</name>
</gene>
<keyword evidence="3" id="KW-1185">Reference proteome</keyword>
<feature type="compositionally biased region" description="Basic and acidic residues" evidence="1">
    <location>
        <begin position="456"/>
        <end position="469"/>
    </location>
</feature>
<reference evidence="3" key="1">
    <citation type="submission" date="2017-01" db="EMBL/GenBank/DDBJ databases">
        <authorList>
            <person name="Wang Y."/>
            <person name="White M."/>
            <person name="Kvist S."/>
            <person name="Moncalvo J.-M."/>
        </authorList>
    </citation>
    <scope>NUCLEOTIDE SEQUENCE [LARGE SCALE GENOMIC DNA]</scope>
    <source>
        <strain evidence="3">COL-18-3</strain>
    </source>
</reference>
<dbReference type="Proteomes" id="UP000188320">
    <property type="component" value="Unassembled WGS sequence"/>
</dbReference>
<protein>
    <submittedName>
        <fullName evidence="2">Uncharacterized protein</fullName>
    </submittedName>
</protein>
<proteinExistence type="predicted"/>
<dbReference type="EMBL" id="LSSK01000327">
    <property type="protein sequence ID" value="OMH83712.1"/>
    <property type="molecule type" value="Genomic_DNA"/>
</dbReference>
<evidence type="ECO:0000313" key="3">
    <source>
        <dbReference type="Proteomes" id="UP000188320"/>
    </source>
</evidence>
<sequence length="528" mass="59039">MPVAVEAIQNTGISEFIISEKRVEMERDKIRIERRKEFLREFKKLQRRAARQVIYQNERMGWKLNVEASKYFRDRVPEFGIVELGDKTEYALECREIFGKYMVTKMCTISGLVKGIDDSGGFIVKRNEREAKKAFKAQKGGFGTNNSENDDPLREFPSNYESLMEELQNEYKGSISSSSSSVASITSTTSKTSVPTVISAATSSDKDTGDGDSKAANMRSSGESDTKNPSTNQAKDENDTKCGTGEQSDRLAKIESMNEQVTLEVTPKTDDGVASPVVGETAGNTEIEVLMTPEATGIAVVHRTSKNSKEIKEKQPTYEVPTQQANGKDFSDVDSIKGGGFSGTEEYEKDVEEPHKSIQSQESMHDDVITNTADVEELEKVAKEIAQKMKASVVHLYKQKQREREGISNNKTPRTPRRMSSGENMSERDKNTHKSVFYEHKQNSSIGIQTKQQHKGLKDTDNNRSRDDDGYAEDDEGESLHQIKGGKQRAAEELSAPGMQTKLMQRWWDVGNPHTTAKEHIQHSSGIF</sequence>
<feature type="region of interest" description="Disordered" evidence="1">
    <location>
        <begin position="396"/>
        <end position="500"/>
    </location>
</feature>
<dbReference type="AlphaFoldDB" id="A0A1R1PS45"/>
<feature type="compositionally biased region" description="Polar residues" evidence="1">
    <location>
        <begin position="218"/>
        <end position="233"/>
    </location>
</feature>
<feature type="compositionally biased region" description="Basic and acidic residues" evidence="1">
    <location>
        <begin position="204"/>
        <end position="213"/>
    </location>
</feature>